<dbReference type="Pfam" id="PF11356">
    <property type="entry name" value="T2SSC"/>
    <property type="match status" value="1"/>
</dbReference>
<feature type="transmembrane region" description="Helical" evidence="9">
    <location>
        <begin position="16"/>
        <end position="34"/>
    </location>
</feature>
<dbReference type="EMBL" id="UAVL01000018">
    <property type="protein sequence ID" value="SQA64502.1"/>
    <property type="molecule type" value="Genomic_DNA"/>
</dbReference>
<keyword evidence="7 9" id="KW-1133">Transmembrane helix</keyword>
<comment type="subcellular location">
    <subcellularLocation>
        <location evidence="1">Cell inner membrane</location>
    </subcellularLocation>
</comment>
<organism evidence="11 12">
    <name type="scientific">Yokenella regensburgei</name>
    <dbReference type="NCBI Taxonomy" id="158877"/>
    <lineage>
        <taxon>Bacteria</taxon>
        <taxon>Pseudomonadati</taxon>
        <taxon>Pseudomonadota</taxon>
        <taxon>Gammaproteobacteria</taxon>
        <taxon>Enterobacterales</taxon>
        <taxon>Enterobacteriaceae</taxon>
        <taxon>Yokenella</taxon>
    </lineage>
</organism>
<dbReference type="InterPro" id="IPR036034">
    <property type="entry name" value="PDZ_sf"/>
</dbReference>
<gene>
    <name evidence="11" type="primary">outC</name>
    <name evidence="11" type="ORF">NCTC11967_03604</name>
</gene>
<accession>A0AB38G0N5</accession>
<keyword evidence="3" id="KW-1003">Cell membrane</keyword>
<evidence type="ECO:0000313" key="11">
    <source>
        <dbReference type="EMBL" id="SQA64502.1"/>
    </source>
</evidence>
<evidence type="ECO:0000256" key="7">
    <source>
        <dbReference type="ARBA" id="ARBA00022989"/>
    </source>
</evidence>
<feature type="domain" description="Type II secretion system protein GspC N-terminal" evidence="10">
    <location>
        <begin position="76"/>
        <end position="146"/>
    </location>
</feature>
<evidence type="ECO:0000256" key="9">
    <source>
        <dbReference type="SAM" id="Phobius"/>
    </source>
</evidence>
<keyword evidence="5 9" id="KW-0812">Transmembrane</keyword>
<protein>
    <submittedName>
        <fullName evidence="11">Pectic enzymes secretion protein outC</fullName>
    </submittedName>
</protein>
<dbReference type="SUPFAM" id="SSF50156">
    <property type="entry name" value="PDZ domain-like"/>
    <property type="match status" value="1"/>
</dbReference>
<evidence type="ECO:0000256" key="6">
    <source>
        <dbReference type="ARBA" id="ARBA00022927"/>
    </source>
</evidence>
<evidence type="ECO:0000256" key="5">
    <source>
        <dbReference type="ARBA" id="ARBA00022692"/>
    </source>
</evidence>
<dbReference type="AlphaFoldDB" id="A0AB38G0N5"/>
<proteinExistence type="predicted"/>
<evidence type="ECO:0000256" key="3">
    <source>
        <dbReference type="ARBA" id="ARBA00022475"/>
    </source>
</evidence>
<evidence type="ECO:0000256" key="2">
    <source>
        <dbReference type="ARBA" id="ARBA00022448"/>
    </source>
</evidence>
<name>A0AB38G0N5_9ENTR</name>
<keyword evidence="4" id="KW-0997">Cell inner membrane</keyword>
<dbReference type="Gene3D" id="2.30.30.830">
    <property type="match status" value="1"/>
</dbReference>
<dbReference type="Gene3D" id="2.30.42.10">
    <property type="match status" value="1"/>
</dbReference>
<keyword evidence="6" id="KW-0653">Protein transport</keyword>
<sequence>MLDKINVILSLNRVRALYVAIAIFSVFLAGHSIVKLTQYLAYGHRIAKDTVVDNINLPLHYISMNTISSADAPTPAAVQESTLPSLTVTGITYSSHSSHSRAIIKSPEGQKSYAINTPLEKHPDTLISQIHPEKVILKIGAREQVLELEPLFTERETTSQRRPAGPRSTNSLDKYIKATVIYSTDKKIVGLRLNNNIPGTAFRKTGLIPGDLAIKMNDRNLQDRENIDAALADISLLNTAKFTILRDKQQQPIKITTQDFITNMDVK</sequence>
<dbReference type="GO" id="GO:0005886">
    <property type="term" value="C:plasma membrane"/>
    <property type="evidence" value="ECO:0007669"/>
    <property type="project" value="UniProtKB-SubCell"/>
</dbReference>
<keyword evidence="8 9" id="KW-0472">Membrane</keyword>
<evidence type="ECO:0000256" key="8">
    <source>
        <dbReference type="ARBA" id="ARBA00023136"/>
    </source>
</evidence>
<evidence type="ECO:0000259" key="10">
    <source>
        <dbReference type="Pfam" id="PF11356"/>
    </source>
</evidence>
<dbReference type="InterPro" id="IPR024961">
    <property type="entry name" value="T2SS_GspC_N"/>
</dbReference>
<dbReference type="GO" id="GO:0015031">
    <property type="term" value="P:protein transport"/>
    <property type="evidence" value="ECO:0007669"/>
    <property type="project" value="UniProtKB-KW"/>
</dbReference>
<dbReference type="RefSeq" id="WP_038253979.1">
    <property type="nucleotide sequence ID" value="NZ_UAVL01000018.1"/>
</dbReference>
<evidence type="ECO:0000313" key="12">
    <source>
        <dbReference type="Proteomes" id="UP000251313"/>
    </source>
</evidence>
<dbReference type="Proteomes" id="UP000251313">
    <property type="component" value="Unassembled WGS sequence"/>
</dbReference>
<evidence type="ECO:0000256" key="4">
    <source>
        <dbReference type="ARBA" id="ARBA00022519"/>
    </source>
</evidence>
<reference evidence="11 12" key="1">
    <citation type="submission" date="2018-06" db="EMBL/GenBank/DDBJ databases">
        <authorList>
            <consortium name="Pathogen Informatics"/>
            <person name="Doyle S."/>
        </authorList>
    </citation>
    <scope>NUCLEOTIDE SEQUENCE [LARGE SCALE GENOMIC DNA]</scope>
    <source>
        <strain evidence="11 12">NCTC11967</strain>
    </source>
</reference>
<comment type="caution">
    <text evidence="11">The sequence shown here is derived from an EMBL/GenBank/DDBJ whole genome shotgun (WGS) entry which is preliminary data.</text>
</comment>
<evidence type="ECO:0000256" key="1">
    <source>
        <dbReference type="ARBA" id="ARBA00004533"/>
    </source>
</evidence>
<keyword evidence="2" id="KW-0813">Transport</keyword>